<dbReference type="GO" id="GO:0006465">
    <property type="term" value="P:signal peptide processing"/>
    <property type="evidence" value="ECO:0007669"/>
    <property type="project" value="InterPro"/>
</dbReference>
<dbReference type="STRING" id="131112.SAMN04489737_1671"/>
<dbReference type="InterPro" id="IPR000223">
    <property type="entry name" value="Pept_S26A_signal_pept_1"/>
</dbReference>
<feature type="region of interest" description="Disordered" evidence="8">
    <location>
        <begin position="1"/>
        <end position="20"/>
    </location>
</feature>
<evidence type="ECO:0000256" key="8">
    <source>
        <dbReference type="SAM" id="MobiDB-lite"/>
    </source>
</evidence>
<comment type="similarity">
    <text evidence="3 7">Belongs to the peptidase S26 family.</text>
</comment>
<comment type="catalytic activity">
    <reaction evidence="1 7">
        <text>Cleavage of hydrophobic, N-terminal signal or leader sequences from secreted and periplasmic proteins.</text>
        <dbReference type="EC" id="3.4.21.89"/>
    </reaction>
</comment>
<name>A0A1H2LMC9_9ACTO</name>
<proteinExistence type="inferred from homology"/>
<dbReference type="InterPro" id="IPR019533">
    <property type="entry name" value="Peptidase_S26"/>
</dbReference>
<dbReference type="CDD" id="cd06530">
    <property type="entry name" value="S26_SPase_I"/>
    <property type="match status" value="1"/>
</dbReference>
<dbReference type="GO" id="GO:0005886">
    <property type="term" value="C:plasma membrane"/>
    <property type="evidence" value="ECO:0007669"/>
    <property type="project" value="UniProtKB-SubCell"/>
</dbReference>
<dbReference type="InterPro" id="IPR036286">
    <property type="entry name" value="LexA/Signal_pep-like_sf"/>
</dbReference>
<keyword evidence="11" id="KW-1185">Reference proteome</keyword>
<gene>
    <name evidence="10" type="ORF">SAMN04489737_1671</name>
</gene>
<evidence type="ECO:0000313" key="10">
    <source>
        <dbReference type="EMBL" id="SDU82157.1"/>
    </source>
</evidence>
<evidence type="ECO:0000256" key="3">
    <source>
        <dbReference type="ARBA" id="ARBA00009370"/>
    </source>
</evidence>
<evidence type="ECO:0000256" key="6">
    <source>
        <dbReference type="PIRSR" id="PIRSR600223-1"/>
    </source>
</evidence>
<organism evidence="10 11">
    <name type="scientific">Arcanobacterium phocae</name>
    <dbReference type="NCBI Taxonomy" id="131112"/>
    <lineage>
        <taxon>Bacteria</taxon>
        <taxon>Bacillati</taxon>
        <taxon>Actinomycetota</taxon>
        <taxon>Actinomycetes</taxon>
        <taxon>Actinomycetales</taxon>
        <taxon>Actinomycetaceae</taxon>
        <taxon>Arcanobacterium</taxon>
    </lineage>
</organism>
<dbReference type="RefSeq" id="WP_091282141.1">
    <property type="nucleotide sequence ID" value="NZ_JABAPH010000027.1"/>
</dbReference>
<keyword evidence="5 7" id="KW-0378">Hydrolase</keyword>
<evidence type="ECO:0000313" key="11">
    <source>
        <dbReference type="Proteomes" id="UP000214355"/>
    </source>
</evidence>
<evidence type="ECO:0000256" key="1">
    <source>
        <dbReference type="ARBA" id="ARBA00000677"/>
    </source>
</evidence>
<dbReference type="Proteomes" id="UP000214355">
    <property type="component" value="Chromosome I"/>
</dbReference>
<accession>A0A1H2LMC9</accession>
<keyword evidence="7" id="KW-0645">Protease</keyword>
<evidence type="ECO:0000256" key="7">
    <source>
        <dbReference type="RuleBase" id="RU362042"/>
    </source>
</evidence>
<dbReference type="SUPFAM" id="SSF51306">
    <property type="entry name" value="LexA/Signal peptidase"/>
    <property type="match status" value="1"/>
</dbReference>
<dbReference type="OrthoDB" id="9815782at2"/>
<dbReference type="NCBIfam" id="TIGR02227">
    <property type="entry name" value="sigpep_I_bact"/>
    <property type="match status" value="1"/>
</dbReference>
<dbReference type="Pfam" id="PF10502">
    <property type="entry name" value="Peptidase_S26"/>
    <property type="match status" value="1"/>
</dbReference>
<feature type="compositionally biased region" description="Acidic residues" evidence="8">
    <location>
        <begin position="1"/>
        <end position="10"/>
    </location>
</feature>
<evidence type="ECO:0000256" key="2">
    <source>
        <dbReference type="ARBA" id="ARBA00004401"/>
    </source>
</evidence>
<dbReference type="EMBL" id="LT629804">
    <property type="protein sequence ID" value="SDU82157.1"/>
    <property type="molecule type" value="Genomic_DNA"/>
</dbReference>
<keyword evidence="7" id="KW-1133">Transmembrane helix</keyword>
<evidence type="ECO:0000256" key="4">
    <source>
        <dbReference type="ARBA" id="ARBA00013208"/>
    </source>
</evidence>
<dbReference type="Gene3D" id="2.10.109.10">
    <property type="entry name" value="Umud Fragment, subunit A"/>
    <property type="match status" value="1"/>
</dbReference>
<dbReference type="GeneID" id="65345394"/>
<dbReference type="GO" id="GO:0004252">
    <property type="term" value="F:serine-type endopeptidase activity"/>
    <property type="evidence" value="ECO:0007669"/>
    <property type="project" value="InterPro"/>
</dbReference>
<reference evidence="11" key="1">
    <citation type="submission" date="2016-10" db="EMBL/GenBank/DDBJ databases">
        <authorList>
            <person name="Varghese N."/>
            <person name="Submissions S."/>
        </authorList>
    </citation>
    <scope>NUCLEOTIDE SEQUENCE [LARGE SCALE GENOMIC DNA]</scope>
    <source>
        <strain evidence="11">DSM 10002</strain>
    </source>
</reference>
<dbReference type="InterPro" id="IPR019758">
    <property type="entry name" value="Pept_S26A_signal_pept_1_CS"/>
</dbReference>
<dbReference type="EC" id="3.4.21.89" evidence="4 7"/>
<dbReference type="GO" id="GO:0009003">
    <property type="term" value="F:signal peptidase activity"/>
    <property type="evidence" value="ECO:0007669"/>
    <property type="project" value="UniProtKB-EC"/>
</dbReference>
<feature type="domain" description="Peptidase S26" evidence="9">
    <location>
        <begin position="60"/>
        <end position="251"/>
    </location>
</feature>
<feature type="active site" evidence="6">
    <location>
        <position position="163"/>
    </location>
</feature>
<dbReference type="PANTHER" id="PTHR43390:SF1">
    <property type="entry name" value="CHLOROPLAST PROCESSING PEPTIDASE"/>
    <property type="match status" value="1"/>
</dbReference>
<keyword evidence="7" id="KW-0812">Transmembrane</keyword>
<dbReference type="PRINTS" id="PR00727">
    <property type="entry name" value="LEADERPTASE"/>
</dbReference>
<dbReference type="PANTHER" id="PTHR43390">
    <property type="entry name" value="SIGNAL PEPTIDASE I"/>
    <property type="match status" value="1"/>
</dbReference>
<evidence type="ECO:0000256" key="5">
    <source>
        <dbReference type="ARBA" id="ARBA00022801"/>
    </source>
</evidence>
<dbReference type="AlphaFoldDB" id="A0A1H2LMC9"/>
<comment type="subcellular location">
    <subcellularLocation>
        <location evidence="2">Cell membrane</location>
        <topology evidence="2">Single-pass type II membrane protein</topology>
    </subcellularLocation>
    <subcellularLocation>
        <location evidence="7">Membrane</location>
        <topology evidence="7">Single-pass type II membrane protein</topology>
    </subcellularLocation>
</comment>
<sequence length="276" mass="30419">MTSDTGEEIEAERYAPAPDVMPPTIEPVSLDEARAQRLRIVIPADKKPVSLGRRFFSSILEIGTIVAIALLFSVLLKTFFLQAFEIPSGSMEDTIIIDDRVVVNKLAKSADDLNRGDIVVFRDPGQWLANTHVPEPSGWQAGIQKVGEAVGLMPKNAGSHLIKRLIGLPGDHVSCCDDKGRMMVNGHSLDETYIKPGVAPSDETFDVRVPRGHVWVMGDNRSDSSDSRYHQRVDGSGFVPIRNIEGRAWLRILPISRFGTLPDVSKVFEGVPEPQR</sequence>
<protein>
    <recommendedName>
        <fullName evidence="4 7">Signal peptidase I</fullName>
        <ecNumber evidence="4 7">3.4.21.89</ecNumber>
    </recommendedName>
</protein>
<keyword evidence="7" id="KW-0472">Membrane</keyword>
<dbReference type="PROSITE" id="PS00761">
    <property type="entry name" value="SPASE_I_3"/>
    <property type="match status" value="1"/>
</dbReference>
<evidence type="ECO:0000259" key="9">
    <source>
        <dbReference type="Pfam" id="PF10502"/>
    </source>
</evidence>
<feature type="active site" evidence="6">
    <location>
        <position position="90"/>
    </location>
</feature>
<feature type="transmembrane region" description="Helical" evidence="7">
    <location>
        <begin position="55"/>
        <end position="76"/>
    </location>
</feature>